<dbReference type="Pfam" id="PF00436">
    <property type="entry name" value="SSB"/>
    <property type="match status" value="1"/>
</dbReference>
<dbReference type="RefSeq" id="WP_250827045.1">
    <property type="nucleotide sequence ID" value="NZ_JAMOIL010000010.1"/>
</dbReference>
<dbReference type="Gene3D" id="2.40.50.140">
    <property type="entry name" value="Nucleic acid-binding proteins"/>
    <property type="match status" value="1"/>
</dbReference>
<dbReference type="GO" id="GO:0006260">
    <property type="term" value="P:DNA replication"/>
    <property type="evidence" value="ECO:0007669"/>
    <property type="project" value="InterPro"/>
</dbReference>
<keyword evidence="6" id="KW-1185">Reference proteome</keyword>
<evidence type="ECO:0000256" key="1">
    <source>
        <dbReference type="ARBA" id="ARBA00023125"/>
    </source>
</evidence>
<name>A0A9X2D6S8_9ACTN</name>
<reference evidence="5" key="1">
    <citation type="submission" date="2022-05" db="EMBL/GenBank/DDBJ databases">
        <authorList>
            <person name="Tuo L."/>
        </authorList>
    </citation>
    <scope>NUCLEOTIDE SEQUENCE</scope>
    <source>
        <strain evidence="5">BSK12Z-4</strain>
    </source>
</reference>
<gene>
    <name evidence="5" type="primary">ssb</name>
    <name evidence="5" type="ORF">M8330_08895</name>
</gene>
<proteinExistence type="predicted"/>
<dbReference type="PANTHER" id="PTHR10302">
    <property type="entry name" value="SINGLE-STRANDED DNA-BINDING PROTEIN"/>
    <property type="match status" value="1"/>
</dbReference>
<dbReference type="GO" id="GO:0009295">
    <property type="term" value="C:nucleoid"/>
    <property type="evidence" value="ECO:0007669"/>
    <property type="project" value="TreeGrafter"/>
</dbReference>
<dbReference type="NCBIfam" id="TIGR00621">
    <property type="entry name" value="ssb"/>
    <property type="match status" value="1"/>
</dbReference>
<dbReference type="PANTHER" id="PTHR10302:SF27">
    <property type="entry name" value="SINGLE-STRANDED DNA-BINDING PROTEIN"/>
    <property type="match status" value="1"/>
</dbReference>
<evidence type="ECO:0000313" key="5">
    <source>
        <dbReference type="EMBL" id="MCM0620413.1"/>
    </source>
</evidence>
<dbReference type="CDD" id="cd04496">
    <property type="entry name" value="SSB_OBF"/>
    <property type="match status" value="1"/>
</dbReference>
<evidence type="ECO:0000256" key="2">
    <source>
        <dbReference type="PROSITE-ProRule" id="PRU00252"/>
    </source>
</evidence>
<evidence type="ECO:0000256" key="3">
    <source>
        <dbReference type="RuleBase" id="RU000524"/>
    </source>
</evidence>
<comment type="caution">
    <text evidence="5">The sequence shown here is derived from an EMBL/GenBank/DDBJ whole genome shotgun (WGS) entry which is preliminary data.</text>
</comment>
<dbReference type="InterPro" id="IPR012340">
    <property type="entry name" value="NA-bd_OB-fold"/>
</dbReference>
<dbReference type="SUPFAM" id="SSF50249">
    <property type="entry name" value="Nucleic acid-binding proteins"/>
    <property type="match status" value="1"/>
</dbReference>
<feature type="compositionally biased region" description="Acidic residues" evidence="4">
    <location>
        <begin position="138"/>
        <end position="153"/>
    </location>
</feature>
<sequence length="168" mass="17982">MLNDTTVTLQGWLGSGVSLRQAGETPVASFRVAVTPRRLNRRTGEWGDGETQWYTVSAWRGLAERCAASLRSGDPVIVHGRLTTSTWTTSAGAETTTMEVDASVVGHDLSWGTTVFSRAASAKDEALAATQARHGVDDVADPDLEGPDVEDLERDPFTATERVPQPVG</sequence>
<organism evidence="5 6">
    <name type="scientific">Nocardioides bruguierae</name>
    <dbReference type="NCBI Taxonomy" id="2945102"/>
    <lineage>
        <taxon>Bacteria</taxon>
        <taxon>Bacillati</taxon>
        <taxon>Actinomycetota</taxon>
        <taxon>Actinomycetes</taxon>
        <taxon>Propionibacteriales</taxon>
        <taxon>Nocardioidaceae</taxon>
        <taxon>Nocardioides</taxon>
    </lineage>
</organism>
<dbReference type="PROSITE" id="PS50935">
    <property type="entry name" value="SSB"/>
    <property type="match status" value="1"/>
</dbReference>
<evidence type="ECO:0000256" key="4">
    <source>
        <dbReference type="SAM" id="MobiDB-lite"/>
    </source>
</evidence>
<protein>
    <recommendedName>
        <fullName evidence="3">Single-stranded DNA-binding protein</fullName>
    </recommendedName>
</protein>
<dbReference type="AlphaFoldDB" id="A0A9X2D6S8"/>
<dbReference type="EMBL" id="JAMOIL010000010">
    <property type="protein sequence ID" value="MCM0620413.1"/>
    <property type="molecule type" value="Genomic_DNA"/>
</dbReference>
<accession>A0A9X2D6S8</accession>
<feature type="region of interest" description="Disordered" evidence="4">
    <location>
        <begin position="131"/>
        <end position="168"/>
    </location>
</feature>
<evidence type="ECO:0000313" key="6">
    <source>
        <dbReference type="Proteomes" id="UP001139485"/>
    </source>
</evidence>
<dbReference type="InterPro" id="IPR000424">
    <property type="entry name" value="Primosome_PriB/ssb"/>
</dbReference>
<dbReference type="GO" id="GO:0003697">
    <property type="term" value="F:single-stranded DNA binding"/>
    <property type="evidence" value="ECO:0007669"/>
    <property type="project" value="InterPro"/>
</dbReference>
<dbReference type="InterPro" id="IPR011344">
    <property type="entry name" value="ssDNA-bd"/>
</dbReference>
<dbReference type="Proteomes" id="UP001139485">
    <property type="component" value="Unassembled WGS sequence"/>
</dbReference>
<keyword evidence="1 2" id="KW-0238">DNA-binding</keyword>